<evidence type="ECO:0000313" key="2">
    <source>
        <dbReference type="Proteomes" id="UP001497700"/>
    </source>
</evidence>
<sequence length="340" mass="35648">MFMTNLVATLALASTVTAHTRMFSVWVNDEDQGDGRSLYIRSPPSNSPVKDIDNAAIVCNVGGGQAVSKFVNAAAGDKLSFEWYHDNRGDDIIDLSHKGPIITYIAAFTEGDGFEPIWSKIDEEGLAGTTWAVDNLVANGGKKDFTLPSTLAAGKYLIRQEIIALHEADAAFSENSARGAQFYPSCVQVEVTGSGSAVPDQNFDFQTGYTYSDPGILFNLYSGSVTSYPIPGPAIWSTVGGSDSSPTSTKAASTTQATPTSVPTTTAVTTTAVATTLLTATKPVTSLTAQTTQVTSQPTGSVGTVALYGRCGGAGYTGATECAQGFCKVQNPYYSQCVQN</sequence>
<evidence type="ECO:0000313" key="1">
    <source>
        <dbReference type="EMBL" id="KAI4868787.1"/>
    </source>
</evidence>
<proteinExistence type="predicted"/>
<reference evidence="1 2" key="1">
    <citation type="journal article" date="2022" name="New Phytol.">
        <title>Ecological generalism drives hyperdiversity of secondary metabolite gene clusters in xylarialean endophytes.</title>
        <authorList>
            <person name="Franco M.E.E."/>
            <person name="Wisecaver J.H."/>
            <person name="Arnold A.E."/>
            <person name="Ju Y.M."/>
            <person name="Slot J.C."/>
            <person name="Ahrendt S."/>
            <person name="Moore L.P."/>
            <person name="Eastman K.E."/>
            <person name="Scott K."/>
            <person name="Konkel Z."/>
            <person name="Mondo S.J."/>
            <person name="Kuo A."/>
            <person name="Hayes R.D."/>
            <person name="Haridas S."/>
            <person name="Andreopoulos B."/>
            <person name="Riley R."/>
            <person name="LaButti K."/>
            <person name="Pangilinan J."/>
            <person name="Lipzen A."/>
            <person name="Amirebrahimi M."/>
            <person name="Yan J."/>
            <person name="Adam C."/>
            <person name="Keymanesh K."/>
            <person name="Ng V."/>
            <person name="Louie K."/>
            <person name="Northen T."/>
            <person name="Drula E."/>
            <person name="Henrissat B."/>
            <person name="Hsieh H.M."/>
            <person name="Youens-Clark K."/>
            <person name="Lutzoni F."/>
            <person name="Miadlikowska J."/>
            <person name="Eastwood D.C."/>
            <person name="Hamelin R.C."/>
            <person name="Grigoriev I.V."/>
            <person name="U'Ren J.M."/>
        </authorList>
    </citation>
    <scope>NUCLEOTIDE SEQUENCE [LARGE SCALE GENOMIC DNA]</scope>
    <source>
        <strain evidence="1 2">CBS 119005</strain>
    </source>
</reference>
<dbReference type="Proteomes" id="UP001497700">
    <property type="component" value="Unassembled WGS sequence"/>
</dbReference>
<name>A0ACB9ZBT4_9PEZI</name>
<gene>
    <name evidence="1" type="ORF">F4820DRAFT_408733</name>
</gene>
<accession>A0ACB9ZBT4</accession>
<keyword evidence="2" id="KW-1185">Reference proteome</keyword>
<comment type="caution">
    <text evidence="1">The sequence shown here is derived from an EMBL/GenBank/DDBJ whole genome shotgun (WGS) entry which is preliminary data.</text>
</comment>
<protein>
    <submittedName>
        <fullName evidence="1">Glycosyl hydrolase family 61-domain-containing protein</fullName>
    </submittedName>
</protein>
<dbReference type="EMBL" id="MU393435">
    <property type="protein sequence ID" value="KAI4868787.1"/>
    <property type="molecule type" value="Genomic_DNA"/>
</dbReference>
<keyword evidence="1" id="KW-0378">Hydrolase</keyword>
<organism evidence="1 2">
    <name type="scientific">Hypoxylon rubiginosum</name>
    <dbReference type="NCBI Taxonomy" id="110542"/>
    <lineage>
        <taxon>Eukaryota</taxon>
        <taxon>Fungi</taxon>
        <taxon>Dikarya</taxon>
        <taxon>Ascomycota</taxon>
        <taxon>Pezizomycotina</taxon>
        <taxon>Sordariomycetes</taxon>
        <taxon>Xylariomycetidae</taxon>
        <taxon>Xylariales</taxon>
        <taxon>Hypoxylaceae</taxon>
        <taxon>Hypoxylon</taxon>
    </lineage>
</organism>